<dbReference type="InterPro" id="IPR001633">
    <property type="entry name" value="EAL_dom"/>
</dbReference>
<feature type="domain" description="EAL" evidence="2">
    <location>
        <begin position="296"/>
        <end position="550"/>
    </location>
</feature>
<dbReference type="Pfam" id="PF00563">
    <property type="entry name" value="EAL"/>
    <property type="match status" value="1"/>
</dbReference>
<reference evidence="3" key="2">
    <citation type="submission" date="2022-01" db="EMBL/GenBank/DDBJ databases">
        <authorList>
            <person name="Zivanovic Y."/>
            <person name="Moreira D."/>
            <person name="Lopez-Garcia P."/>
        </authorList>
    </citation>
    <scope>NUCLEOTIDE SEQUENCE</scope>
    <source>
        <strain evidence="3">G9</strain>
    </source>
</reference>
<feature type="transmembrane region" description="Helical" evidence="1">
    <location>
        <begin position="16"/>
        <end position="35"/>
    </location>
</feature>
<keyword evidence="4" id="KW-1185">Reference proteome</keyword>
<feature type="transmembrane region" description="Helical" evidence="1">
    <location>
        <begin position="47"/>
        <end position="73"/>
    </location>
</feature>
<dbReference type="InterPro" id="IPR035919">
    <property type="entry name" value="EAL_sf"/>
</dbReference>
<dbReference type="Pfam" id="PF00990">
    <property type="entry name" value="GGDEF"/>
    <property type="match status" value="1"/>
</dbReference>
<organism evidence="3 4">
    <name type="scientific">Candidatus Synechococcus calcipolaris G9</name>
    <dbReference type="NCBI Taxonomy" id="1497997"/>
    <lineage>
        <taxon>Bacteria</taxon>
        <taxon>Bacillati</taxon>
        <taxon>Cyanobacteriota</taxon>
        <taxon>Cyanophyceae</taxon>
        <taxon>Synechococcales</taxon>
        <taxon>Synechococcaceae</taxon>
        <taxon>Synechococcus</taxon>
    </lineage>
</organism>
<dbReference type="PANTHER" id="PTHR33121:SF70">
    <property type="entry name" value="SIGNALING PROTEIN YKOW"/>
    <property type="match status" value="1"/>
</dbReference>
<dbReference type="InterPro" id="IPR043128">
    <property type="entry name" value="Rev_trsase/Diguanyl_cyclase"/>
</dbReference>
<reference evidence="3" key="1">
    <citation type="journal article" date="2022" name="Genome Biol. Evol.">
        <title>A New Gene Family Diagnostic for Intracellular Biomineralization of Amorphous Ca Carbonates by Cyanobacteria.</title>
        <authorList>
            <person name="Benzerara K."/>
            <person name="Duprat E."/>
            <person name="Bitard-Feildel T."/>
            <person name="Caumes G."/>
            <person name="Cassier-Chauvat C."/>
            <person name="Chauvat F."/>
            <person name="Dezi M."/>
            <person name="Diop S.I."/>
            <person name="Gaschignard G."/>
            <person name="Gorgen S."/>
            <person name="Gugger M."/>
            <person name="Lopez-Garcia P."/>
            <person name="Millet M."/>
            <person name="Skouri-Panet F."/>
            <person name="Moreira D."/>
            <person name="Callebaut I."/>
        </authorList>
    </citation>
    <scope>NUCLEOTIDE SEQUENCE</scope>
    <source>
        <strain evidence="3">G9</strain>
    </source>
</reference>
<feature type="transmembrane region" description="Helical" evidence="1">
    <location>
        <begin position="93"/>
        <end position="111"/>
    </location>
</feature>
<dbReference type="SMART" id="SM00267">
    <property type="entry name" value="GGDEF"/>
    <property type="match status" value="1"/>
</dbReference>
<name>A0ABT6F142_9SYNE</name>
<dbReference type="Gene3D" id="3.20.20.450">
    <property type="entry name" value="EAL domain"/>
    <property type="match status" value="1"/>
</dbReference>
<dbReference type="InterPro" id="IPR000160">
    <property type="entry name" value="GGDEF_dom"/>
</dbReference>
<accession>A0ABT6F142</accession>
<proteinExistence type="predicted"/>
<dbReference type="InterPro" id="IPR050706">
    <property type="entry name" value="Cyclic-di-GMP_PDE-like"/>
</dbReference>
<evidence type="ECO:0000259" key="2">
    <source>
        <dbReference type="PROSITE" id="PS50883"/>
    </source>
</evidence>
<evidence type="ECO:0000313" key="4">
    <source>
        <dbReference type="Proteomes" id="UP001154265"/>
    </source>
</evidence>
<dbReference type="InterPro" id="IPR029787">
    <property type="entry name" value="Nucleotide_cyclase"/>
</dbReference>
<dbReference type="CDD" id="cd01948">
    <property type="entry name" value="EAL"/>
    <property type="match status" value="1"/>
</dbReference>
<dbReference type="SMART" id="SM00052">
    <property type="entry name" value="EAL"/>
    <property type="match status" value="1"/>
</dbReference>
<dbReference type="SUPFAM" id="SSF55073">
    <property type="entry name" value="Nucleotide cyclase"/>
    <property type="match status" value="1"/>
</dbReference>
<dbReference type="PANTHER" id="PTHR33121">
    <property type="entry name" value="CYCLIC DI-GMP PHOSPHODIESTERASE PDEF"/>
    <property type="match status" value="1"/>
</dbReference>
<keyword evidence="1" id="KW-1133">Transmembrane helix</keyword>
<keyword evidence="1" id="KW-0812">Transmembrane</keyword>
<protein>
    <submittedName>
        <fullName evidence="3">Bifunctional diguanylate cyclase/phosphodiesterase</fullName>
    </submittedName>
</protein>
<dbReference type="Gene3D" id="3.30.70.270">
    <property type="match status" value="1"/>
</dbReference>
<sequence>MTDPFELMNWHKKTKYPFILLILLMVAGVYFFVYATGGVKYVFPHSMYLPIIFSAIVFGIAGGLLSAILGGIVLGPFMPIDTMTGETQQTINWLYRMGFFALVGSIVGFASDRMLFYVKQIKWLANYDSTTGLPNRISMENFIQSLPDLSEKNRCSHFLLGIALSNADEIEMHFGANAVNQVFSHLACLASSELPSNPSVYRLGHNCLGVVLLETTETDMRQKTENLKKALQKPFAFGSLHLHGDIYLGSVVLESAINEPGKYIEKVRYAVSEATAKKQQGEIVVCSEHDARIRENIELLGELMDGLQAGQLTMHYQPKVITQTGYIYGAEALMRWNHPVRGKIPPNLFIPRAEESTLIDQITYFAMDQALGQIATWEQNGLKGMQIAVNISTRNLMSHDFDKTVRQLLDSHGVKGENLELEITENSFMEYVESSLEKLTTLSKSNIVLSIDDFGTGYSSLQYLAKLPISVIKIDQAFIRGLPNNVGAKYIVEAAINLAHKLDMKVVAEGVETLGAYDFLRNVGCDIIQGYYASRPITAGEFNTLYQECGGRLLQV</sequence>
<dbReference type="Proteomes" id="UP001154265">
    <property type="component" value="Unassembled WGS sequence"/>
</dbReference>
<gene>
    <name evidence="3" type="ORF">L3556_11680</name>
</gene>
<keyword evidence="1" id="KW-0472">Membrane</keyword>
<dbReference type="RefSeq" id="WP_277867448.1">
    <property type="nucleotide sequence ID" value="NZ_JAKKUT010000002.1"/>
</dbReference>
<evidence type="ECO:0000256" key="1">
    <source>
        <dbReference type="SAM" id="Phobius"/>
    </source>
</evidence>
<evidence type="ECO:0000313" key="3">
    <source>
        <dbReference type="EMBL" id="MDG2991585.1"/>
    </source>
</evidence>
<dbReference type="SUPFAM" id="SSF141868">
    <property type="entry name" value="EAL domain-like"/>
    <property type="match status" value="1"/>
</dbReference>
<dbReference type="EMBL" id="JAKKUT010000002">
    <property type="protein sequence ID" value="MDG2991585.1"/>
    <property type="molecule type" value="Genomic_DNA"/>
</dbReference>
<comment type="caution">
    <text evidence="3">The sequence shown here is derived from an EMBL/GenBank/DDBJ whole genome shotgun (WGS) entry which is preliminary data.</text>
</comment>
<dbReference type="PROSITE" id="PS50883">
    <property type="entry name" value="EAL"/>
    <property type="match status" value="1"/>
</dbReference>